<feature type="modified residue" description="Phosphohistidine" evidence="14">
    <location>
        <position position="724"/>
    </location>
</feature>
<dbReference type="InterPro" id="IPR003594">
    <property type="entry name" value="HATPase_dom"/>
</dbReference>
<evidence type="ECO:0000256" key="1">
    <source>
        <dbReference type="ARBA" id="ARBA00000085"/>
    </source>
</evidence>
<dbReference type="PROSITE" id="PS50109">
    <property type="entry name" value="HIS_KIN"/>
    <property type="match status" value="1"/>
</dbReference>
<dbReference type="Pfam" id="PF00512">
    <property type="entry name" value="HisKA"/>
    <property type="match status" value="1"/>
</dbReference>
<keyword evidence="13" id="KW-0472">Membrane</keyword>
<evidence type="ECO:0000259" key="16">
    <source>
        <dbReference type="PROSITE" id="PS50109"/>
    </source>
</evidence>
<dbReference type="Gene3D" id="3.40.190.10">
    <property type="entry name" value="Periplasmic binding protein-like II"/>
    <property type="match status" value="2"/>
</dbReference>
<dbReference type="InterPro" id="IPR005467">
    <property type="entry name" value="His_kinase_dom"/>
</dbReference>
<keyword evidence="7" id="KW-0808">Transferase</keyword>
<dbReference type="CDD" id="cd01007">
    <property type="entry name" value="PBP2_BvgS_HisK_like"/>
    <property type="match status" value="1"/>
</dbReference>
<dbReference type="GO" id="GO:0005886">
    <property type="term" value="C:plasma membrane"/>
    <property type="evidence" value="ECO:0007669"/>
    <property type="project" value="UniProtKB-SubCell"/>
</dbReference>
<dbReference type="PROSITE" id="PS50110">
    <property type="entry name" value="RESPONSE_REGULATORY"/>
    <property type="match status" value="1"/>
</dbReference>
<dbReference type="Gene3D" id="3.30.565.10">
    <property type="entry name" value="Histidine kinase-like ATPase, C-terminal domain"/>
    <property type="match status" value="1"/>
</dbReference>
<evidence type="ECO:0000256" key="6">
    <source>
        <dbReference type="ARBA" id="ARBA00022553"/>
    </source>
</evidence>
<dbReference type="AlphaFoldDB" id="A0A1T2Y2J2"/>
<dbReference type="GO" id="GO:0000155">
    <property type="term" value="F:phosphorelay sensor kinase activity"/>
    <property type="evidence" value="ECO:0007669"/>
    <property type="project" value="InterPro"/>
</dbReference>
<evidence type="ECO:0000256" key="10">
    <source>
        <dbReference type="ARBA" id="ARBA00022840"/>
    </source>
</evidence>
<feature type="domain" description="Histidine kinase" evidence="16">
    <location>
        <begin position="298"/>
        <end position="518"/>
    </location>
</feature>
<dbReference type="CDD" id="cd17546">
    <property type="entry name" value="REC_hyHK_CKI1_RcsC-like"/>
    <property type="match status" value="1"/>
</dbReference>
<dbReference type="PANTHER" id="PTHR43047:SF64">
    <property type="entry name" value="HISTIDINE KINASE CONTAINING CHEY-HOMOLOGOUS RECEIVER DOMAIN AND PAS DOMAIN-RELATED"/>
    <property type="match status" value="1"/>
</dbReference>
<comment type="catalytic activity">
    <reaction evidence="1">
        <text>ATP + protein L-histidine = ADP + protein N-phospho-L-histidine.</text>
        <dbReference type="EC" id="2.7.13.3"/>
    </reaction>
</comment>
<evidence type="ECO:0000256" key="5">
    <source>
        <dbReference type="ARBA" id="ARBA00022519"/>
    </source>
</evidence>
<evidence type="ECO:0000313" key="19">
    <source>
        <dbReference type="EMBL" id="OPA86351.1"/>
    </source>
</evidence>
<evidence type="ECO:0000256" key="13">
    <source>
        <dbReference type="ARBA" id="ARBA00023136"/>
    </source>
</evidence>
<keyword evidence="10" id="KW-0067">ATP-binding</keyword>
<dbReference type="InterPro" id="IPR008207">
    <property type="entry name" value="Sig_transdc_His_kin_Hpt_dom"/>
</dbReference>
<evidence type="ECO:0000256" key="3">
    <source>
        <dbReference type="ARBA" id="ARBA00012438"/>
    </source>
</evidence>
<dbReference type="PROSITE" id="PS50894">
    <property type="entry name" value="HPT"/>
    <property type="match status" value="1"/>
</dbReference>
<dbReference type="SUPFAM" id="SSF55874">
    <property type="entry name" value="ATPase domain of HSP90 chaperone/DNA topoisomerase II/histidine kinase"/>
    <property type="match status" value="1"/>
</dbReference>
<dbReference type="SUPFAM" id="SSF47384">
    <property type="entry name" value="Homodimeric domain of signal transducing histidine kinase"/>
    <property type="match status" value="1"/>
</dbReference>
<proteinExistence type="predicted"/>
<dbReference type="InterPro" id="IPR036890">
    <property type="entry name" value="HATPase_C_sf"/>
</dbReference>
<keyword evidence="10" id="KW-0547">Nucleotide-binding</keyword>
<keyword evidence="4" id="KW-1003">Cell membrane</keyword>
<evidence type="ECO:0000256" key="2">
    <source>
        <dbReference type="ARBA" id="ARBA00004429"/>
    </source>
</evidence>
<dbReference type="InterPro" id="IPR004358">
    <property type="entry name" value="Sig_transdc_His_kin-like_C"/>
</dbReference>
<dbReference type="Pfam" id="PF00497">
    <property type="entry name" value="SBP_bac_3"/>
    <property type="match status" value="1"/>
</dbReference>
<keyword evidence="9" id="KW-0418">Kinase</keyword>
<dbReference type="SUPFAM" id="SSF47226">
    <property type="entry name" value="Histidine-containing phosphotransfer domain, HPT domain"/>
    <property type="match status" value="1"/>
</dbReference>
<dbReference type="PANTHER" id="PTHR43047">
    <property type="entry name" value="TWO-COMPONENT HISTIDINE PROTEIN KINASE"/>
    <property type="match status" value="1"/>
</dbReference>
<evidence type="ECO:0000256" key="15">
    <source>
        <dbReference type="PROSITE-ProRule" id="PRU00169"/>
    </source>
</evidence>
<dbReference type="Pfam" id="PF01627">
    <property type="entry name" value="Hpt"/>
    <property type="match status" value="1"/>
</dbReference>
<accession>A0A1T2Y2J2</accession>
<dbReference type="EMBL" id="MSDF01000052">
    <property type="protein sequence ID" value="OPA86351.1"/>
    <property type="molecule type" value="Genomic_DNA"/>
</dbReference>
<feature type="modified residue" description="4-aspartylphosphate" evidence="15">
    <location>
        <position position="604"/>
    </location>
</feature>
<dbReference type="EC" id="2.7.13.3" evidence="3"/>
<keyword evidence="8" id="KW-0812">Transmembrane</keyword>
<evidence type="ECO:0000256" key="12">
    <source>
        <dbReference type="ARBA" id="ARBA00023012"/>
    </source>
</evidence>
<dbReference type="SMART" id="SM00448">
    <property type="entry name" value="REC"/>
    <property type="match status" value="1"/>
</dbReference>
<dbReference type="InterPro" id="IPR036097">
    <property type="entry name" value="HisK_dim/P_sf"/>
</dbReference>
<keyword evidence="5" id="KW-0997">Cell inner membrane</keyword>
<dbReference type="InterPro" id="IPR001789">
    <property type="entry name" value="Sig_transdc_resp-reg_receiver"/>
</dbReference>
<dbReference type="Proteomes" id="UP000190965">
    <property type="component" value="Unassembled WGS sequence"/>
</dbReference>
<comment type="subcellular location">
    <subcellularLocation>
        <location evidence="2">Cell inner membrane</location>
        <topology evidence="2">Multi-pass membrane protein</topology>
    </subcellularLocation>
</comment>
<sequence length="785" mass="85381">MGGTLQLTDAERAWITEHPVLRVAVMEGFGALEYMQGSQLSGLSVEYLNAISKELGITFSYVLTNGGSARIALLQQGKVDMISTMRSIGPTLKIQGLALTDPYHVSAAVVIARAKTPLIFDLTQLEGKRVVIAAKGPFESILKDNVKNISLIKSDSALEALRLVEEGDADAALGTETYLIPYFGSKFEGVLQLSGVISSMTSEISMAVRDDQTMLLSVLQKTLKSISLERAYRMNEHWLVASGYGAATDSNSILDDHLHEVTLAVLLLAVLLGLVHQTHRQRRRAVRSEREKAKFLAVMSHEIRSPMNAVLAAVELLSLTRLDYDQRHLSSLASSGANTLLALLDDVLDLSRLDAEQLRLELEPVDPAALAREAVALYGLRALTKGIDLILQVPDSVEYLMLDEGRVTQILHNLISNAIKFTEYGSVQVKVVVSDTDVPGLKTLDIEVVDTGIGISAHLQERLFTPYSQAEHSYKRSGGTGLGLVICRELAELMDGTLSLTSEVGEGTVMGLSLHAQLTAPPATEVGAVTQLAPAALISSEVVAPVAGEPPANLRILVVEDARANQEVLLAQLHQFGFTAALAPDAAQAVLQFQQQVFDLVLLDCDLPDKDGYTVATELRALETDHGRRRCPIIAISASTGHDHAERCFEVDMDGVLSKPIQLAKLKSTIELWCDVVVAQKQAVPPSVVSLDLHQIRESMLEDLLHLLEAVIQSNAELALHRAHRLHGAALSMGWVDLALAAQKFESLLRANIPMDEPHCCAHLREIMQQWRQVDLALSASNHER</sequence>
<keyword evidence="6 15" id="KW-0597">Phosphoprotein</keyword>
<evidence type="ECO:0000256" key="4">
    <source>
        <dbReference type="ARBA" id="ARBA00022475"/>
    </source>
</evidence>
<feature type="domain" description="Response regulatory" evidence="17">
    <location>
        <begin position="555"/>
        <end position="674"/>
    </location>
</feature>
<dbReference type="PRINTS" id="PR00344">
    <property type="entry name" value="BCTRLSENSOR"/>
</dbReference>
<evidence type="ECO:0000256" key="8">
    <source>
        <dbReference type="ARBA" id="ARBA00022692"/>
    </source>
</evidence>
<protein>
    <recommendedName>
        <fullName evidence="3">histidine kinase</fullName>
        <ecNumber evidence="3">2.7.13.3</ecNumber>
    </recommendedName>
</protein>
<evidence type="ECO:0000256" key="9">
    <source>
        <dbReference type="ARBA" id="ARBA00022777"/>
    </source>
</evidence>
<evidence type="ECO:0000259" key="17">
    <source>
        <dbReference type="PROSITE" id="PS50110"/>
    </source>
</evidence>
<dbReference type="FunFam" id="3.30.565.10:FF:000010">
    <property type="entry name" value="Sensor histidine kinase RcsC"/>
    <property type="match status" value="1"/>
</dbReference>
<evidence type="ECO:0000256" key="14">
    <source>
        <dbReference type="PROSITE-ProRule" id="PRU00110"/>
    </source>
</evidence>
<dbReference type="SMART" id="SM00387">
    <property type="entry name" value="HATPase_c"/>
    <property type="match status" value="1"/>
</dbReference>
<dbReference type="InterPro" id="IPR001638">
    <property type="entry name" value="Solute-binding_3/MltF_N"/>
</dbReference>
<name>A0A1T2Y2J2_PSEFL</name>
<dbReference type="Gene3D" id="3.40.50.2300">
    <property type="match status" value="1"/>
</dbReference>
<dbReference type="InterPro" id="IPR036641">
    <property type="entry name" value="HPT_dom_sf"/>
</dbReference>
<gene>
    <name evidence="19" type="ORF">BFW87_25365</name>
</gene>
<keyword evidence="12" id="KW-0902">Two-component regulatory system</keyword>
<reference evidence="19 20" key="1">
    <citation type="submission" date="2016-12" db="EMBL/GenBank/DDBJ databases">
        <title>Draft genome sequences of seven strains of Pseudomonas fluorescens that produce 4-formylaminooxyvinylglycine.</title>
        <authorList>
            <person name="Okrent R.A."/>
            <person name="Manning V.A."/>
            <person name="Trippe K.M."/>
        </authorList>
    </citation>
    <scope>NUCLEOTIDE SEQUENCE [LARGE SCALE GENOMIC DNA]</scope>
    <source>
        <strain evidence="19 20">P5A</strain>
    </source>
</reference>
<dbReference type="Pfam" id="PF00072">
    <property type="entry name" value="Response_reg"/>
    <property type="match status" value="1"/>
</dbReference>
<dbReference type="Pfam" id="PF02518">
    <property type="entry name" value="HATPase_c"/>
    <property type="match status" value="1"/>
</dbReference>
<dbReference type="SUPFAM" id="SSF53850">
    <property type="entry name" value="Periplasmic binding protein-like II"/>
    <property type="match status" value="1"/>
</dbReference>
<dbReference type="SMART" id="SM00388">
    <property type="entry name" value="HisKA"/>
    <property type="match status" value="1"/>
</dbReference>
<keyword evidence="11" id="KW-1133">Transmembrane helix</keyword>
<evidence type="ECO:0000259" key="18">
    <source>
        <dbReference type="PROSITE" id="PS50894"/>
    </source>
</evidence>
<evidence type="ECO:0000256" key="7">
    <source>
        <dbReference type="ARBA" id="ARBA00022679"/>
    </source>
</evidence>
<feature type="domain" description="HPt" evidence="18">
    <location>
        <begin position="685"/>
        <end position="781"/>
    </location>
</feature>
<dbReference type="CDD" id="cd00082">
    <property type="entry name" value="HisKA"/>
    <property type="match status" value="1"/>
</dbReference>
<organism evidence="19 20">
    <name type="scientific">Pseudomonas fluorescens</name>
    <dbReference type="NCBI Taxonomy" id="294"/>
    <lineage>
        <taxon>Bacteria</taxon>
        <taxon>Pseudomonadati</taxon>
        <taxon>Pseudomonadota</taxon>
        <taxon>Gammaproteobacteria</taxon>
        <taxon>Pseudomonadales</taxon>
        <taxon>Pseudomonadaceae</taxon>
        <taxon>Pseudomonas</taxon>
    </lineage>
</organism>
<dbReference type="Gene3D" id="1.10.287.130">
    <property type="match status" value="1"/>
</dbReference>
<dbReference type="SMART" id="SM00062">
    <property type="entry name" value="PBPb"/>
    <property type="match status" value="1"/>
</dbReference>
<dbReference type="InterPro" id="IPR011006">
    <property type="entry name" value="CheY-like_superfamily"/>
</dbReference>
<dbReference type="SUPFAM" id="SSF52172">
    <property type="entry name" value="CheY-like"/>
    <property type="match status" value="1"/>
</dbReference>
<dbReference type="Gene3D" id="1.20.120.160">
    <property type="entry name" value="HPT domain"/>
    <property type="match status" value="1"/>
</dbReference>
<evidence type="ECO:0000313" key="20">
    <source>
        <dbReference type="Proteomes" id="UP000190965"/>
    </source>
</evidence>
<dbReference type="CDD" id="cd16922">
    <property type="entry name" value="HATPase_EvgS-ArcB-TorS-like"/>
    <property type="match status" value="1"/>
</dbReference>
<evidence type="ECO:0000256" key="11">
    <source>
        <dbReference type="ARBA" id="ARBA00022989"/>
    </source>
</evidence>
<dbReference type="InterPro" id="IPR003661">
    <property type="entry name" value="HisK_dim/P_dom"/>
</dbReference>
<comment type="caution">
    <text evidence="19">The sequence shown here is derived from an EMBL/GenBank/DDBJ whole genome shotgun (WGS) entry which is preliminary data.</text>
</comment>